<keyword evidence="2" id="KW-1185">Reference proteome</keyword>
<gene>
    <name evidence="1" type="ORF">LMG27198_26670</name>
</gene>
<comment type="caution">
    <text evidence="1">The sequence shown here is derived from an EMBL/GenBank/DDBJ whole genome shotgun (WGS) entry which is preliminary data.</text>
</comment>
<accession>A0A9W6GVL3</accession>
<sequence length="71" mass="8173">MRPEIETLLTDLENPANTHLLDKLEQIIRPHEQAEVRLRLGRIAARLRREAQRDHREANALAAYGTQHGKA</sequence>
<name>A0A9W6GVL3_9HYPH</name>
<dbReference type="Proteomes" id="UP001144323">
    <property type="component" value="Unassembled WGS sequence"/>
</dbReference>
<dbReference type="RefSeq" id="WP_281803630.1">
    <property type="nucleotide sequence ID" value="NZ_BSEC01000001.1"/>
</dbReference>
<protein>
    <submittedName>
        <fullName evidence="1">Uncharacterized protein</fullName>
    </submittedName>
</protein>
<evidence type="ECO:0000313" key="2">
    <source>
        <dbReference type="Proteomes" id="UP001144323"/>
    </source>
</evidence>
<dbReference type="EMBL" id="BSEC01000001">
    <property type="protein sequence ID" value="GLI93675.1"/>
    <property type="molecule type" value="Genomic_DNA"/>
</dbReference>
<reference evidence="1" key="1">
    <citation type="journal article" date="2023" name="Int. J. Syst. Evol. Microbiol.">
        <title>Methylocystis iwaonis sp. nov., a type II methane-oxidizing bacterium from surface soil of a rice paddy field in Japan, and emended description of the genus Methylocystis (ex Whittenbury et al. 1970) Bowman et al. 1993.</title>
        <authorList>
            <person name="Kaise H."/>
            <person name="Sawadogo J.B."/>
            <person name="Alam M.S."/>
            <person name="Ueno C."/>
            <person name="Dianou D."/>
            <person name="Shinjo R."/>
            <person name="Asakawa S."/>
        </authorList>
    </citation>
    <scope>NUCLEOTIDE SEQUENCE</scope>
    <source>
        <strain evidence="1">LMG27198</strain>
    </source>
</reference>
<dbReference type="AlphaFoldDB" id="A0A9W6GVL3"/>
<organism evidence="1 2">
    <name type="scientific">Methylocystis echinoides</name>
    <dbReference type="NCBI Taxonomy" id="29468"/>
    <lineage>
        <taxon>Bacteria</taxon>
        <taxon>Pseudomonadati</taxon>
        <taxon>Pseudomonadota</taxon>
        <taxon>Alphaproteobacteria</taxon>
        <taxon>Hyphomicrobiales</taxon>
        <taxon>Methylocystaceae</taxon>
        <taxon>Methylocystis</taxon>
    </lineage>
</organism>
<proteinExistence type="predicted"/>
<evidence type="ECO:0000313" key="1">
    <source>
        <dbReference type="EMBL" id="GLI93675.1"/>
    </source>
</evidence>